<dbReference type="InterPro" id="IPR053258">
    <property type="entry name" value="Ca-permeable_cation_channel"/>
</dbReference>
<evidence type="ECO:0000313" key="3">
    <source>
        <dbReference type="Proteomes" id="UP001064489"/>
    </source>
</evidence>
<reference evidence="2" key="1">
    <citation type="journal article" date="2022" name="Plant J.">
        <title>Strategies of tolerance reflected in two North American maple genomes.</title>
        <authorList>
            <person name="McEvoy S.L."/>
            <person name="Sezen U.U."/>
            <person name="Trouern-Trend A."/>
            <person name="McMahon S.M."/>
            <person name="Schaberg P.G."/>
            <person name="Yang J."/>
            <person name="Wegrzyn J.L."/>
            <person name="Swenson N.G."/>
        </authorList>
    </citation>
    <scope>NUCLEOTIDE SEQUENCE</scope>
    <source>
        <strain evidence="2">91603</strain>
    </source>
</reference>
<dbReference type="EMBL" id="JAJSOW010000101">
    <property type="protein sequence ID" value="KAI9180142.1"/>
    <property type="molecule type" value="Genomic_DNA"/>
</dbReference>
<keyword evidence="1" id="KW-0812">Transmembrane</keyword>
<evidence type="ECO:0000256" key="1">
    <source>
        <dbReference type="SAM" id="Phobius"/>
    </source>
</evidence>
<keyword evidence="3" id="KW-1185">Reference proteome</keyword>
<protein>
    <recommendedName>
        <fullName evidence="4">Transmembrane protein</fullName>
    </recommendedName>
</protein>
<dbReference type="AlphaFoldDB" id="A0AAD5NTS1"/>
<accession>A0AAD5NTS1</accession>
<name>A0AAD5NTS1_ACENE</name>
<keyword evidence="1" id="KW-1133">Transmembrane helix</keyword>
<organism evidence="2 3">
    <name type="scientific">Acer negundo</name>
    <name type="common">Box elder</name>
    <dbReference type="NCBI Taxonomy" id="4023"/>
    <lineage>
        <taxon>Eukaryota</taxon>
        <taxon>Viridiplantae</taxon>
        <taxon>Streptophyta</taxon>
        <taxon>Embryophyta</taxon>
        <taxon>Tracheophyta</taxon>
        <taxon>Spermatophyta</taxon>
        <taxon>Magnoliopsida</taxon>
        <taxon>eudicotyledons</taxon>
        <taxon>Gunneridae</taxon>
        <taxon>Pentapetalae</taxon>
        <taxon>rosids</taxon>
        <taxon>malvids</taxon>
        <taxon>Sapindales</taxon>
        <taxon>Sapindaceae</taxon>
        <taxon>Hippocastanoideae</taxon>
        <taxon>Acereae</taxon>
        <taxon>Acer</taxon>
    </lineage>
</organism>
<dbReference type="PANTHER" id="PTHR34115:SF13">
    <property type="entry name" value="RPB1A"/>
    <property type="match status" value="1"/>
</dbReference>
<sequence length="169" mass="19221">MPNNQTNDSGVQSETGHRLNFSIQFYAILVFLINTSCTLLQIKYQTQNVSPFDTHYGVMLTFFVVVHVHAVVLVVEIKLQAHISSCHAMIMSKISIFSGALASILLLLILVPPFGWFSLVMWVVCFIRVAHDSYKDFCQLFYQATLQVLDLLKLLIKGRLFEQQNQLPV</sequence>
<proteinExistence type="predicted"/>
<feature type="transmembrane region" description="Helical" evidence="1">
    <location>
        <begin position="21"/>
        <end position="42"/>
    </location>
</feature>
<evidence type="ECO:0000313" key="2">
    <source>
        <dbReference type="EMBL" id="KAI9180142.1"/>
    </source>
</evidence>
<dbReference type="PANTHER" id="PTHR34115">
    <property type="entry name" value="PROTEIN, PUTATIVE-RELATED"/>
    <property type="match status" value="1"/>
</dbReference>
<keyword evidence="1" id="KW-0472">Membrane</keyword>
<reference evidence="2" key="2">
    <citation type="submission" date="2023-02" db="EMBL/GenBank/DDBJ databases">
        <authorList>
            <person name="Swenson N.G."/>
            <person name="Wegrzyn J.L."/>
            <person name="Mcevoy S.L."/>
        </authorList>
    </citation>
    <scope>NUCLEOTIDE SEQUENCE</scope>
    <source>
        <strain evidence="2">91603</strain>
        <tissue evidence="2">Leaf</tissue>
    </source>
</reference>
<feature type="transmembrane region" description="Helical" evidence="1">
    <location>
        <begin position="96"/>
        <end position="124"/>
    </location>
</feature>
<comment type="caution">
    <text evidence="2">The sequence shown here is derived from an EMBL/GenBank/DDBJ whole genome shotgun (WGS) entry which is preliminary data.</text>
</comment>
<dbReference type="Proteomes" id="UP001064489">
    <property type="component" value="Chromosome 4"/>
</dbReference>
<evidence type="ECO:0008006" key="4">
    <source>
        <dbReference type="Google" id="ProtNLM"/>
    </source>
</evidence>
<feature type="transmembrane region" description="Helical" evidence="1">
    <location>
        <begin position="54"/>
        <end position="75"/>
    </location>
</feature>
<gene>
    <name evidence="2" type="ORF">LWI28_001645</name>
</gene>